<keyword evidence="6 7" id="KW-0472">Membrane</keyword>
<dbReference type="CDD" id="cd17324">
    <property type="entry name" value="MFS_NepI_like"/>
    <property type="match status" value="1"/>
</dbReference>
<keyword evidence="2" id="KW-0813">Transport</keyword>
<keyword evidence="4 7" id="KW-0812">Transmembrane</keyword>
<dbReference type="InterPro" id="IPR011701">
    <property type="entry name" value="MFS"/>
</dbReference>
<gene>
    <name evidence="9" type="primary">sotB</name>
    <name evidence="9" type="ORF">SPSIL_038870</name>
</gene>
<evidence type="ECO:0000256" key="1">
    <source>
        <dbReference type="ARBA" id="ARBA00004651"/>
    </source>
</evidence>
<feature type="transmembrane region" description="Helical" evidence="7">
    <location>
        <begin position="162"/>
        <end position="179"/>
    </location>
</feature>
<feature type="transmembrane region" description="Helical" evidence="7">
    <location>
        <begin position="208"/>
        <end position="228"/>
    </location>
</feature>
<feature type="transmembrane region" description="Helical" evidence="7">
    <location>
        <begin position="97"/>
        <end position="118"/>
    </location>
</feature>
<keyword evidence="3" id="KW-1003">Cell membrane</keyword>
<evidence type="ECO:0000256" key="7">
    <source>
        <dbReference type="SAM" id="Phobius"/>
    </source>
</evidence>
<organism evidence="9 10">
    <name type="scientific">Sporomusa silvacetica DSM 10669</name>
    <dbReference type="NCBI Taxonomy" id="1123289"/>
    <lineage>
        <taxon>Bacteria</taxon>
        <taxon>Bacillati</taxon>
        <taxon>Bacillota</taxon>
        <taxon>Negativicutes</taxon>
        <taxon>Selenomonadales</taxon>
        <taxon>Sporomusaceae</taxon>
        <taxon>Sporomusa</taxon>
    </lineage>
</organism>
<evidence type="ECO:0000256" key="2">
    <source>
        <dbReference type="ARBA" id="ARBA00022448"/>
    </source>
</evidence>
<evidence type="ECO:0000256" key="4">
    <source>
        <dbReference type="ARBA" id="ARBA00022692"/>
    </source>
</evidence>
<evidence type="ECO:0000256" key="6">
    <source>
        <dbReference type="ARBA" id="ARBA00023136"/>
    </source>
</evidence>
<dbReference type="PANTHER" id="PTHR43124:SF3">
    <property type="entry name" value="CHLORAMPHENICOL EFFLUX PUMP RV0191"/>
    <property type="match status" value="1"/>
</dbReference>
<dbReference type="Gene3D" id="1.20.1250.20">
    <property type="entry name" value="MFS general substrate transporter like domains"/>
    <property type="match status" value="2"/>
</dbReference>
<evidence type="ECO:0000313" key="10">
    <source>
        <dbReference type="Proteomes" id="UP000216752"/>
    </source>
</evidence>
<feature type="transmembrane region" description="Helical" evidence="7">
    <location>
        <begin position="130"/>
        <end position="156"/>
    </location>
</feature>
<name>A0ABZ3IQH5_9FIRM</name>
<dbReference type="InterPro" id="IPR050189">
    <property type="entry name" value="MFS_Efflux_Transporters"/>
</dbReference>
<dbReference type="SUPFAM" id="SSF103473">
    <property type="entry name" value="MFS general substrate transporter"/>
    <property type="match status" value="1"/>
</dbReference>
<feature type="transmembrane region" description="Helical" evidence="7">
    <location>
        <begin position="330"/>
        <end position="352"/>
    </location>
</feature>
<protein>
    <submittedName>
        <fullName evidence="9">Sugar efflux transporter</fullName>
    </submittedName>
</protein>
<evidence type="ECO:0000256" key="3">
    <source>
        <dbReference type="ARBA" id="ARBA00022475"/>
    </source>
</evidence>
<dbReference type="Proteomes" id="UP000216752">
    <property type="component" value="Chromosome"/>
</dbReference>
<sequence length="393" mass="41939">MNKNRVLSVLSLAAFVVMADNWVVSPILPAISRDIGVNVASAALIISAYMLPFGLFQLVFGYLGDKFGRIRVISVAMVFFTIGTGLCAIAAGLTDLAIYRALTGIFAGSVMPVSFALIGDLFPLNERQTAIGTFFGVAFLGQGLSTVIGGFIAYFFNWRGVFAVYAVLAVLSTVLLFTISKNVPIIRNNDSKFFAPLMDLLKNPASRSMYLAVFFEGIFIMGTFSFLGEFIKNQYDFNNLLIGLIMSAFGVMAVMGGRIAGKISAKIGRKKTIIIGFAGTMLANIAYVIWGNVLPILVFGIGLSGLGLMLAHSSILTIATEFAAKARGIAMSLVAFCFMCGGSLGTAIGSRIMENGGFINLFVIYGGGLLLLLVAIIISKKGFTIENVQQQSL</sequence>
<evidence type="ECO:0000313" key="9">
    <source>
        <dbReference type="EMBL" id="XFO67668.1"/>
    </source>
</evidence>
<keyword evidence="10" id="KW-1185">Reference proteome</keyword>
<comment type="subcellular location">
    <subcellularLocation>
        <location evidence="1">Cell membrane</location>
        <topology evidence="1">Multi-pass membrane protein</topology>
    </subcellularLocation>
</comment>
<reference evidence="9" key="1">
    <citation type="submission" date="2024-05" db="EMBL/GenBank/DDBJ databases">
        <title>Isolation and characterization of Sporomusa carbonis sp. nov., a carboxydotrophic hydrogenogen in the genus of Sporomusa isolated from a charcoal burning pile.</title>
        <authorList>
            <person name="Boeer T."/>
            <person name="Rosenbaum F."/>
            <person name="Eysell L."/>
            <person name="Mueller V."/>
            <person name="Daniel R."/>
            <person name="Poehlein A."/>
        </authorList>
    </citation>
    <scope>NUCLEOTIDE SEQUENCE [LARGE SCALE GENOMIC DNA]</scope>
    <source>
        <strain evidence="9">DSM 10669</strain>
    </source>
</reference>
<dbReference type="Pfam" id="PF07690">
    <property type="entry name" value="MFS_1"/>
    <property type="match status" value="1"/>
</dbReference>
<dbReference type="EMBL" id="CP155573">
    <property type="protein sequence ID" value="XFO67668.1"/>
    <property type="molecule type" value="Genomic_DNA"/>
</dbReference>
<evidence type="ECO:0000256" key="5">
    <source>
        <dbReference type="ARBA" id="ARBA00022989"/>
    </source>
</evidence>
<feature type="transmembrane region" description="Helical" evidence="7">
    <location>
        <begin position="296"/>
        <end position="318"/>
    </location>
</feature>
<evidence type="ECO:0000259" key="8">
    <source>
        <dbReference type="PROSITE" id="PS50850"/>
    </source>
</evidence>
<feature type="transmembrane region" description="Helical" evidence="7">
    <location>
        <begin position="358"/>
        <end position="378"/>
    </location>
</feature>
<dbReference type="PROSITE" id="PS50850">
    <property type="entry name" value="MFS"/>
    <property type="match status" value="1"/>
</dbReference>
<feature type="transmembrane region" description="Helical" evidence="7">
    <location>
        <begin position="272"/>
        <end position="290"/>
    </location>
</feature>
<feature type="domain" description="Major facilitator superfamily (MFS) profile" evidence="8">
    <location>
        <begin position="6"/>
        <end position="384"/>
    </location>
</feature>
<feature type="transmembrane region" description="Helical" evidence="7">
    <location>
        <begin position="72"/>
        <end position="91"/>
    </location>
</feature>
<feature type="transmembrane region" description="Helical" evidence="7">
    <location>
        <begin position="240"/>
        <end position="260"/>
    </location>
</feature>
<dbReference type="PANTHER" id="PTHR43124">
    <property type="entry name" value="PURINE EFFLUX PUMP PBUE"/>
    <property type="match status" value="1"/>
</dbReference>
<proteinExistence type="predicted"/>
<feature type="transmembrane region" description="Helical" evidence="7">
    <location>
        <begin position="35"/>
        <end position="60"/>
    </location>
</feature>
<dbReference type="InterPro" id="IPR020846">
    <property type="entry name" value="MFS_dom"/>
</dbReference>
<keyword evidence="5 7" id="KW-1133">Transmembrane helix</keyword>
<dbReference type="InterPro" id="IPR036259">
    <property type="entry name" value="MFS_trans_sf"/>
</dbReference>
<dbReference type="RefSeq" id="WP_094607313.1">
    <property type="nucleotide sequence ID" value="NZ_CP155573.1"/>
</dbReference>
<accession>A0ABZ3IQH5</accession>